<sequence>MSPKVFTDFVAVQRKYGPVSVLPTPVFFYGMKTGDEVTLVS</sequence>
<dbReference type="SUPFAM" id="SSF89000">
    <property type="entry name" value="post-HMGL domain-like"/>
    <property type="match status" value="1"/>
</dbReference>
<dbReference type="InterPro" id="IPR003379">
    <property type="entry name" value="Carboxylase_cons_dom"/>
</dbReference>
<evidence type="ECO:0000313" key="2">
    <source>
        <dbReference type="EMBL" id="GLR92079.1"/>
    </source>
</evidence>
<feature type="domain" description="Carboxylase conserved" evidence="1">
    <location>
        <begin position="2"/>
        <end position="38"/>
    </location>
</feature>
<accession>A0ABQ6BCG6</accession>
<reference evidence="3" key="1">
    <citation type="journal article" date="2019" name="Int. J. Syst. Evol. Microbiol.">
        <title>The Global Catalogue of Microorganisms (GCM) 10K type strain sequencing project: providing services to taxonomists for standard genome sequencing and annotation.</title>
        <authorList>
            <consortium name="The Broad Institute Genomics Platform"/>
            <consortium name="The Broad Institute Genome Sequencing Center for Infectious Disease"/>
            <person name="Wu L."/>
            <person name="Ma J."/>
        </authorList>
    </citation>
    <scope>NUCLEOTIDE SEQUENCE [LARGE SCALE GENOMIC DNA]</scope>
    <source>
        <strain evidence="3">NBRC 102520</strain>
    </source>
</reference>
<dbReference type="Proteomes" id="UP001156905">
    <property type="component" value="Unassembled WGS sequence"/>
</dbReference>
<dbReference type="Gene3D" id="3.10.600.10">
    <property type="entry name" value="pyruvate carboxylase f1077a mutant domain"/>
    <property type="match status" value="1"/>
</dbReference>
<dbReference type="Pfam" id="PF02436">
    <property type="entry name" value="PYC_OADA"/>
    <property type="match status" value="1"/>
</dbReference>
<name>A0ABQ6BCG6_9BRAD</name>
<gene>
    <name evidence="2" type="ORF">GCM10007857_87980</name>
</gene>
<dbReference type="EMBL" id="BSOW01000065">
    <property type="protein sequence ID" value="GLR92079.1"/>
    <property type="molecule type" value="Genomic_DNA"/>
</dbReference>
<protein>
    <recommendedName>
        <fullName evidence="1">Carboxylase conserved domain-containing protein</fullName>
    </recommendedName>
</protein>
<evidence type="ECO:0000259" key="1">
    <source>
        <dbReference type="Pfam" id="PF02436"/>
    </source>
</evidence>
<comment type="caution">
    <text evidence="2">The sequence shown here is derived from an EMBL/GenBank/DDBJ whole genome shotgun (WGS) entry which is preliminary data.</text>
</comment>
<keyword evidence="3" id="KW-1185">Reference proteome</keyword>
<organism evidence="2 3">
    <name type="scientific">Bradyrhizobium iriomotense</name>
    <dbReference type="NCBI Taxonomy" id="441950"/>
    <lineage>
        <taxon>Bacteria</taxon>
        <taxon>Pseudomonadati</taxon>
        <taxon>Pseudomonadota</taxon>
        <taxon>Alphaproteobacteria</taxon>
        <taxon>Hyphomicrobiales</taxon>
        <taxon>Nitrobacteraceae</taxon>
        <taxon>Bradyrhizobium</taxon>
    </lineage>
</organism>
<proteinExistence type="predicted"/>
<evidence type="ECO:0000313" key="3">
    <source>
        <dbReference type="Proteomes" id="UP001156905"/>
    </source>
</evidence>